<name>Q83VX3_STRCJ</name>
<reference evidence="2" key="3">
    <citation type="submission" date="2020-09" db="EMBL/GenBank/DDBJ databases">
        <authorList>
            <person name="Sun Q."/>
            <person name="Ohkuma M."/>
        </authorList>
    </citation>
    <scope>NUCLEOTIDE SEQUENCE</scope>
    <source>
        <strain evidence="2">JCM 4633</strain>
    </source>
</reference>
<protein>
    <submittedName>
        <fullName evidence="1">Cinorf13 protein</fullName>
    </submittedName>
</protein>
<accession>Q83VX3</accession>
<dbReference type="EMBL" id="BMVB01000001">
    <property type="protein sequence ID" value="GHC33703.1"/>
    <property type="molecule type" value="Genomic_DNA"/>
</dbReference>
<dbReference type="Proteomes" id="UP000646244">
    <property type="component" value="Unassembled WGS sequence"/>
</dbReference>
<organism evidence="1">
    <name type="scientific">Streptomyces cinnamoneus</name>
    <name type="common">Streptoverticillium cinnamoneum</name>
    <dbReference type="NCBI Taxonomy" id="53446"/>
    <lineage>
        <taxon>Bacteria</taxon>
        <taxon>Bacillati</taxon>
        <taxon>Actinomycetota</taxon>
        <taxon>Actinomycetes</taxon>
        <taxon>Kitasatosporales</taxon>
        <taxon>Streptomycetaceae</taxon>
        <taxon>Streptomyces</taxon>
        <taxon>Streptomyces cinnamoneus group</taxon>
    </lineage>
</organism>
<gene>
    <name evidence="1" type="primary">cinorf13</name>
    <name evidence="2" type="ORF">GCM10010507_02770</name>
</gene>
<evidence type="ECO:0000313" key="2">
    <source>
        <dbReference type="EMBL" id="GHC33703.1"/>
    </source>
</evidence>
<proteinExistence type="predicted"/>
<evidence type="ECO:0000313" key="1">
    <source>
        <dbReference type="EMBL" id="CAD60535.1"/>
    </source>
</evidence>
<reference evidence="1" key="1">
    <citation type="journal article" date="2003" name="Proc. Natl. Acad. Sci. U.S.A.">
        <title>Cloning and engineering of the cinnamycin biosynthetic gene cluster from Streptomyces cinnamoneus cinnamoneus DSM 40005.</title>
        <authorList>
            <person name="Widdick D.A."/>
            <person name="Dodd H.M."/>
            <person name="Barraille P."/>
            <person name="White J."/>
            <person name="Stein T.H."/>
            <person name="Chater K.F."/>
            <person name="Gasson M.J."/>
            <person name="Bibb M.J."/>
        </authorList>
    </citation>
    <scope>NUCLEOTIDE SEQUENCE</scope>
    <source>
        <strain evidence="1">Type strain DSM 40005</strain>
    </source>
</reference>
<reference evidence="2" key="2">
    <citation type="journal article" date="2014" name="Int. J. Syst. Evol. Microbiol.">
        <title>Complete genome sequence of Corynebacterium casei LMG S-19264T (=DSM 44701T), isolated from a smear-ripened cheese.</title>
        <authorList>
            <consortium name="US DOE Joint Genome Institute (JGI-PGF)"/>
            <person name="Walter F."/>
            <person name="Albersmeier A."/>
            <person name="Kalinowski J."/>
            <person name="Ruckert C."/>
        </authorList>
    </citation>
    <scope>NUCLEOTIDE SEQUENCE</scope>
    <source>
        <strain evidence="2">JCM 4633</strain>
    </source>
</reference>
<dbReference type="EMBL" id="AJ536588">
    <property type="protein sequence ID" value="CAD60535.1"/>
    <property type="molecule type" value="Genomic_DNA"/>
</dbReference>
<dbReference type="AlphaFoldDB" id="Q83VX3"/>
<sequence>MPRRTYVAYRRCLRKGQREPEMPYTSDAALRRRCRALLARVSLPEPFSVEVLCRHLGEQRGRPIHLHPLPEQAALAGACGLWLATATDDHIFHERHTVRPHQEHIVLHEIGHMLFDHHSLAPAGGPAGALLADLDPRLIRRLLARTNYSTRQEREAEMLASLIRTSVRAGTGERPPGALGRLQAALGVVGSHGR</sequence>